<dbReference type="EnsemblPlants" id="KQL10098">
    <property type="protein sequence ID" value="KQL10098"/>
    <property type="gene ID" value="SETIT_008994mg"/>
</dbReference>
<reference evidence="3" key="1">
    <citation type="journal article" date="2012" name="Nat. Biotechnol.">
        <title>Reference genome sequence of the model plant Setaria.</title>
        <authorList>
            <person name="Bennetzen J.L."/>
            <person name="Schmutz J."/>
            <person name="Wang H."/>
            <person name="Percifield R."/>
            <person name="Hawkins J."/>
            <person name="Pontaroli A.C."/>
            <person name="Estep M."/>
            <person name="Feng L."/>
            <person name="Vaughn J.N."/>
            <person name="Grimwood J."/>
            <person name="Jenkins J."/>
            <person name="Barry K."/>
            <person name="Lindquist E."/>
            <person name="Hellsten U."/>
            <person name="Deshpande S."/>
            <person name="Wang X."/>
            <person name="Wu X."/>
            <person name="Mitros T."/>
            <person name="Triplett J."/>
            <person name="Yang X."/>
            <person name="Ye C.Y."/>
            <person name="Mauro-Herrera M."/>
            <person name="Wang L."/>
            <person name="Li P."/>
            <person name="Sharma M."/>
            <person name="Sharma R."/>
            <person name="Ronald P.C."/>
            <person name="Panaud O."/>
            <person name="Kellogg E.A."/>
            <person name="Brutnell T.P."/>
            <person name="Doust A.N."/>
            <person name="Tuskan G.A."/>
            <person name="Rokhsar D."/>
            <person name="Devos K.M."/>
        </authorList>
    </citation>
    <scope>NUCLEOTIDE SEQUENCE [LARGE SCALE GENOMIC DNA]</scope>
    <source>
        <strain evidence="3">cv. Yugu1</strain>
    </source>
</reference>
<dbReference type="Gramene" id="KQL10098">
    <property type="protein sequence ID" value="KQL10098"/>
    <property type="gene ID" value="SETIT_008994mg"/>
</dbReference>
<sequence>MQTHYFQLRSSNDKQKNGDYLLIKTYGQLKKFQQESEQWL</sequence>
<dbReference type="Proteomes" id="UP000004995">
    <property type="component" value="Unassembled WGS sequence"/>
</dbReference>
<evidence type="ECO:0000259" key="1">
    <source>
        <dbReference type="PROSITE" id="PS50003"/>
    </source>
</evidence>
<dbReference type="PROSITE" id="PS50003">
    <property type="entry name" value="PH_DOMAIN"/>
    <property type="match status" value="1"/>
</dbReference>
<keyword evidence="3" id="KW-1185">Reference proteome</keyword>
<organism evidence="2 3">
    <name type="scientific">Setaria italica</name>
    <name type="common">Foxtail millet</name>
    <name type="synonym">Panicum italicum</name>
    <dbReference type="NCBI Taxonomy" id="4555"/>
    <lineage>
        <taxon>Eukaryota</taxon>
        <taxon>Viridiplantae</taxon>
        <taxon>Streptophyta</taxon>
        <taxon>Embryophyta</taxon>
        <taxon>Tracheophyta</taxon>
        <taxon>Spermatophyta</taxon>
        <taxon>Magnoliopsida</taxon>
        <taxon>Liliopsida</taxon>
        <taxon>Poales</taxon>
        <taxon>Poaceae</taxon>
        <taxon>PACMAD clade</taxon>
        <taxon>Panicoideae</taxon>
        <taxon>Panicodae</taxon>
        <taxon>Paniceae</taxon>
        <taxon>Cenchrinae</taxon>
        <taxon>Setaria</taxon>
    </lineage>
</organism>
<dbReference type="EMBL" id="AGNK02002315">
    <property type="status" value="NOT_ANNOTATED_CDS"/>
    <property type="molecule type" value="Genomic_DNA"/>
</dbReference>
<evidence type="ECO:0000313" key="3">
    <source>
        <dbReference type="Proteomes" id="UP000004995"/>
    </source>
</evidence>
<protein>
    <recommendedName>
        <fullName evidence="1">PH domain-containing protein</fullName>
    </recommendedName>
</protein>
<name>K3Y456_SETIT</name>
<accession>K3Y456</accession>
<dbReference type="InParanoid" id="K3Y456"/>
<feature type="domain" description="PH" evidence="1">
    <location>
        <begin position="1"/>
        <end position="40"/>
    </location>
</feature>
<evidence type="ECO:0000313" key="2">
    <source>
        <dbReference type="EnsemblPlants" id="KQL10098"/>
    </source>
</evidence>
<reference evidence="2" key="2">
    <citation type="submission" date="2018-08" db="UniProtKB">
        <authorList>
            <consortium name="EnsemblPlants"/>
        </authorList>
    </citation>
    <scope>IDENTIFICATION</scope>
    <source>
        <strain evidence="2">Yugu1</strain>
    </source>
</reference>
<dbReference type="AlphaFoldDB" id="K3Y456"/>
<dbReference type="InterPro" id="IPR001849">
    <property type="entry name" value="PH_domain"/>
</dbReference>
<proteinExistence type="predicted"/>
<dbReference type="HOGENOM" id="CLU_3300313_0_0_1"/>